<keyword evidence="3" id="KW-1185">Reference proteome</keyword>
<dbReference type="RefSeq" id="WP_286344826.1">
    <property type="nucleotide sequence ID" value="NZ_AP027732.1"/>
</dbReference>
<evidence type="ECO:0000313" key="3">
    <source>
        <dbReference type="Proteomes" id="UP001321486"/>
    </source>
</evidence>
<evidence type="ECO:0000256" key="1">
    <source>
        <dbReference type="SAM" id="Phobius"/>
    </source>
</evidence>
<organism evidence="2 3">
    <name type="scientific">Frondihabitans sucicola</name>
    <dbReference type="NCBI Taxonomy" id="1268041"/>
    <lineage>
        <taxon>Bacteria</taxon>
        <taxon>Bacillati</taxon>
        <taxon>Actinomycetota</taxon>
        <taxon>Actinomycetes</taxon>
        <taxon>Micrococcales</taxon>
        <taxon>Microbacteriaceae</taxon>
        <taxon>Frondihabitans</taxon>
    </lineage>
</organism>
<dbReference type="EMBL" id="AP027732">
    <property type="protein sequence ID" value="BDZ52203.1"/>
    <property type="molecule type" value="Genomic_DNA"/>
</dbReference>
<feature type="transmembrane region" description="Helical" evidence="1">
    <location>
        <begin position="6"/>
        <end position="30"/>
    </location>
</feature>
<keyword evidence="1" id="KW-0472">Membrane</keyword>
<evidence type="ECO:0000313" key="2">
    <source>
        <dbReference type="EMBL" id="BDZ52203.1"/>
    </source>
</evidence>
<keyword evidence="1" id="KW-1133">Transmembrane helix</keyword>
<sequence>MHPLDLWLVTILLVGGIVVVCGIGVVAAVLRDGYRRVPDRSPKDRIRGDL</sequence>
<accession>A0ABN6Y8A5</accession>
<name>A0ABN6Y8A5_9MICO</name>
<protein>
    <submittedName>
        <fullName evidence="2">Uncharacterized protein</fullName>
    </submittedName>
</protein>
<reference evidence="3" key="1">
    <citation type="journal article" date="2019" name="Int. J. Syst. Evol. Microbiol.">
        <title>The Global Catalogue of Microorganisms (GCM) 10K type strain sequencing project: providing services to taxonomists for standard genome sequencing and annotation.</title>
        <authorList>
            <consortium name="The Broad Institute Genomics Platform"/>
            <consortium name="The Broad Institute Genome Sequencing Center for Infectious Disease"/>
            <person name="Wu L."/>
            <person name="Ma J."/>
        </authorList>
    </citation>
    <scope>NUCLEOTIDE SEQUENCE [LARGE SCALE GENOMIC DNA]</scope>
    <source>
        <strain evidence="3">NBRC 108728</strain>
    </source>
</reference>
<keyword evidence="1" id="KW-0812">Transmembrane</keyword>
<gene>
    <name evidence="2" type="ORF">GCM10025867_44440</name>
</gene>
<proteinExistence type="predicted"/>
<dbReference type="Proteomes" id="UP001321486">
    <property type="component" value="Chromosome"/>
</dbReference>